<accession>A0ABW4LE73</accession>
<dbReference type="Proteomes" id="UP001597347">
    <property type="component" value="Unassembled WGS sequence"/>
</dbReference>
<name>A0ABW4LE73_9MICO</name>
<reference evidence="3" key="1">
    <citation type="journal article" date="2019" name="Int. J. Syst. Evol. Microbiol.">
        <title>The Global Catalogue of Microorganisms (GCM) 10K type strain sequencing project: providing services to taxonomists for standard genome sequencing and annotation.</title>
        <authorList>
            <consortium name="The Broad Institute Genomics Platform"/>
            <consortium name="The Broad Institute Genome Sequencing Center for Infectious Disease"/>
            <person name="Wu L."/>
            <person name="Ma J."/>
        </authorList>
    </citation>
    <scope>NUCLEOTIDE SEQUENCE [LARGE SCALE GENOMIC DNA]</scope>
    <source>
        <strain evidence="3">CGMCC 1.12471</strain>
    </source>
</reference>
<dbReference type="Pfam" id="PF14155">
    <property type="entry name" value="DUF4307"/>
    <property type="match status" value="1"/>
</dbReference>
<gene>
    <name evidence="2" type="ORF">ACFSBI_01800</name>
</gene>
<dbReference type="EMBL" id="JBHUEA010000002">
    <property type="protein sequence ID" value="MFD1720269.1"/>
    <property type="molecule type" value="Genomic_DNA"/>
</dbReference>
<comment type="caution">
    <text evidence="2">The sequence shown here is derived from an EMBL/GenBank/DDBJ whole genome shotgun (WGS) entry which is preliminary data.</text>
</comment>
<keyword evidence="3" id="KW-1185">Reference proteome</keyword>
<evidence type="ECO:0000313" key="3">
    <source>
        <dbReference type="Proteomes" id="UP001597347"/>
    </source>
</evidence>
<sequence length="131" mass="13618">MSNALDVRYGRTPERRRRGRVVAIAAGGAVALAAAAWGVWTGIGGSTSTYEADTVTSRVIDDHSTEVRWLITGRADAAFVCAIEARDTSGITVGLVEQTVPVTGSGNRAGDTVVRTVRKAATGLIASCRDA</sequence>
<organism evidence="2 3">
    <name type="scientific">Amnibacterium endophyticum</name>
    <dbReference type="NCBI Taxonomy" id="2109337"/>
    <lineage>
        <taxon>Bacteria</taxon>
        <taxon>Bacillati</taxon>
        <taxon>Actinomycetota</taxon>
        <taxon>Actinomycetes</taxon>
        <taxon>Micrococcales</taxon>
        <taxon>Microbacteriaceae</taxon>
        <taxon>Amnibacterium</taxon>
    </lineage>
</organism>
<proteinExistence type="predicted"/>
<feature type="transmembrane region" description="Helical" evidence="1">
    <location>
        <begin position="21"/>
        <end position="40"/>
    </location>
</feature>
<keyword evidence="1" id="KW-0812">Transmembrane</keyword>
<keyword evidence="1" id="KW-1133">Transmembrane helix</keyword>
<evidence type="ECO:0000256" key="1">
    <source>
        <dbReference type="SAM" id="Phobius"/>
    </source>
</evidence>
<protein>
    <submittedName>
        <fullName evidence="2">DUF4307 domain-containing protein</fullName>
    </submittedName>
</protein>
<dbReference type="InterPro" id="IPR025443">
    <property type="entry name" value="DUF4307"/>
</dbReference>
<dbReference type="RefSeq" id="WP_377931472.1">
    <property type="nucleotide sequence ID" value="NZ_JBHUEA010000002.1"/>
</dbReference>
<evidence type="ECO:0000313" key="2">
    <source>
        <dbReference type="EMBL" id="MFD1720269.1"/>
    </source>
</evidence>
<keyword evidence="1" id="KW-0472">Membrane</keyword>